<sequence>VWDLYSNQVVPWWIARQYPWAISHAWMDKKDRMNMLTPINGNKWPVPMPRDADLDLIRIKMLNHGAEYAWLDVLCLRQKRKRENRPHRLAEWELDVSTIGRVYEMADSNQLVCYLSGLGRPFSLEKNNLKSQTCWFRRAWTLQEVNKAVIIGGETGDDRFIEEEMRRWVDKELSSLQESIDPGRVGIPVFTALLKMQKRVSANPVDKVAGLAYLLRTDEIPPYSAA</sequence>
<organism evidence="1 2">
    <name type="scientific">Armillaria solidipes</name>
    <dbReference type="NCBI Taxonomy" id="1076256"/>
    <lineage>
        <taxon>Eukaryota</taxon>
        <taxon>Fungi</taxon>
        <taxon>Dikarya</taxon>
        <taxon>Basidiomycota</taxon>
        <taxon>Agaricomycotina</taxon>
        <taxon>Agaricomycetes</taxon>
        <taxon>Agaricomycetidae</taxon>
        <taxon>Agaricales</taxon>
        <taxon>Marasmiineae</taxon>
        <taxon>Physalacriaceae</taxon>
        <taxon>Armillaria</taxon>
    </lineage>
</organism>
<protein>
    <submittedName>
        <fullName evidence="1">Uncharacterized protein</fullName>
    </submittedName>
</protein>
<evidence type="ECO:0000313" key="1">
    <source>
        <dbReference type="EMBL" id="PBK58954.1"/>
    </source>
</evidence>
<dbReference type="EMBL" id="KZ293517">
    <property type="protein sequence ID" value="PBK58954.1"/>
    <property type="molecule type" value="Genomic_DNA"/>
</dbReference>
<gene>
    <name evidence="1" type="ORF">ARMSODRAFT_899878</name>
</gene>
<dbReference type="Proteomes" id="UP000218334">
    <property type="component" value="Unassembled WGS sequence"/>
</dbReference>
<reference evidence="2" key="1">
    <citation type="journal article" date="2017" name="Nat. Ecol. Evol.">
        <title>Genome expansion and lineage-specific genetic innovations in the forest pathogenic fungi Armillaria.</title>
        <authorList>
            <person name="Sipos G."/>
            <person name="Prasanna A.N."/>
            <person name="Walter M.C."/>
            <person name="O'Connor E."/>
            <person name="Balint B."/>
            <person name="Krizsan K."/>
            <person name="Kiss B."/>
            <person name="Hess J."/>
            <person name="Varga T."/>
            <person name="Slot J."/>
            <person name="Riley R."/>
            <person name="Boka B."/>
            <person name="Rigling D."/>
            <person name="Barry K."/>
            <person name="Lee J."/>
            <person name="Mihaltcheva S."/>
            <person name="LaButti K."/>
            <person name="Lipzen A."/>
            <person name="Waldron R."/>
            <person name="Moloney N.M."/>
            <person name="Sperisen C."/>
            <person name="Kredics L."/>
            <person name="Vagvoelgyi C."/>
            <person name="Patrignani A."/>
            <person name="Fitzpatrick D."/>
            <person name="Nagy I."/>
            <person name="Doyle S."/>
            <person name="Anderson J.B."/>
            <person name="Grigoriev I.V."/>
            <person name="Gueldener U."/>
            <person name="Muensterkoetter M."/>
            <person name="Nagy L.G."/>
        </authorList>
    </citation>
    <scope>NUCLEOTIDE SEQUENCE [LARGE SCALE GENOMIC DNA]</scope>
    <source>
        <strain evidence="2">28-4</strain>
    </source>
</reference>
<proteinExistence type="predicted"/>
<keyword evidence="2" id="KW-1185">Reference proteome</keyword>
<dbReference type="AlphaFoldDB" id="A0A2H3AQB1"/>
<name>A0A2H3AQB1_9AGAR</name>
<feature type="non-terminal residue" evidence="1">
    <location>
        <position position="1"/>
    </location>
</feature>
<accession>A0A2H3AQB1</accession>
<evidence type="ECO:0000313" key="2">
    <source>
        <dbReference type="Proteomes" id="UP000218334"/>
    </source>
</evidence>